<feature type="domain" description="Glycosyl transferase family 1" evidence="1">
    <location>
        <begin position="194"/>
        <end position="352"/>
    </location>
</feature>
<evidence type="ECO:0008006" key="5">
    <source>
        <dbReference type="Google" id="ProtNLM"/>
    </source>
</evidence>
<dbReference type="PANTHER" id="PTHR45947">
    <property type="entry name" value="SULFOQUINOVOSYL TRANSFERASE SQD2"/>
    <property type="match status" value="1"/>
</dbReference>
<feature type="domain" description="Glycosyltransferase subfamily 4-like N-terminal" evidence="2">
    <location>
        <begin position="18"/>
        <end position="182"/>
    </location>
</feature>
<evidence type="ECO:0000313" key="4">
    <source>
        <dbReference type="Proteomes" id="UP000216312"/>
    </source>
</evidence>
<protein>
    <recommendedName>
        <fullName evidence="5">Glycosyltransferase subfamily 4-like N-terminal domain-containing protein</fullName>
    </recommendedName>
</protein>
<dbReference type="InterPro" id="IPR001296">
    <property type="entry name" value="Glyco_trans_1"/>
</dbReference>
<evidence type="ECO:0000259" key="1">
    <source>
        <dbReference type="Pfam" id="PF00534"/>
    </source>
</evidence>
<dbReference type="Proteomes" id="UP000216312">
    <property type="component" value="Unassembled WGS sequence"/>
</dbReference>
<dbReference type="Pfam" id="PF00534">
    <property type="entry name" value="Glycos_transf_1"/>
    <property type="match status" value="1"/>
</dbReference>
<evidence type="ECO:0000259" key="2">
    <source>
        <dbReference type="Pfam" id="PF13439"/>
    </source>
</evidence>
<gene>
    <name evidence="3" type="ORF">CGW93_00240</name>
</gene>
<evidence type="ECO:0000313" key="3">
    <source>
        <dbReference type="EMBL" id="OYV03581.1"/>
    </source>
</evidence>
<comment type="caution">
    <text evidence="3">The sequence shown here is derived from an EMBL/GenBank/DDBJ whole genome shotgun (WGS) entry which is preliminary data.</text>
</comment>
<dbReference type="EMBL" id="NMUJ01000002">
    <property type="protein sequence ID" value="OYV03581.1"/>
    <property type="molecule type" value="Genomic_DNA"/>
</dbReference>
<dbReference type="AlphaFoldDB" id="A0A257LXX5"/>
<dbReference type="SUPFAM" id="SSF53756">
    <property type="entry name" value="UDP-Glycosyltransferase/glycogen phosphorylase"/>
    <property type="match status" value="1"/>
</dbReference>
<proteinExistence type="predicted"/>
<dbReference type="Gene3D" id="3.40.50.2000">
    <property type="entry name" value="Glycogen Phosphorylase B"/>
    <property type="match status" value="2"/>
</dbReference>
<accession>A0A257LXX5</accession>
<sequence length="386" mass="44541">MTHVAMFVFNTVLHDSRVLREARSLVRFGYKVKLIGITEATRHETIPLDGIEILRLPLLRLPIISTSDIKFLRVLLYGLRILWYSIQVRNTRADIYHVHDFEPLLIGYLLAKRYHSKLVYDSHELYWGRFRLPWWGEPLRKLLARLESFLAHRTDYVITVSHGLSQELSTRFKPKSIAVVRNISEVSHTHCTRNLRRDANIPDDAKIVVHTGNLLPMERCFDEIIMSMQLLPANIYLAFVGTGKLLPHLLQLSKQLNLSSRVKFLPPVNPHEVVPYIKECDIGIVSTRPDTPSSYHALPHKLFEYIAATLPVVAGNLPEVQTIIKSYDIGVIFHSYEPHSIAAAIKKALEPTSYIRFKHNIRKAQMELNWQVEQHKLLSVYGNLTR</sequence>
<dbReference type="InterPro" id="IPR028098">
    <property type="entry name" value="Glyco_trans_4-like_N"/>
</dbReference>
<dbReference type="CDD" id="cd03794">
    <property type="entry name" value="GT4_WbuB-like"/>
    <property type="match status" value="1"/>
</dbReference>
<dbReference type="PANTHER" id="PTHR45947:SF3">
    <property type="entry name" value="SULFOQUINOVOSYL TRANSFERASE SQD2"/>
    <property type="match status" value="1"/>
</dbReference>
<dbReference type="InterPro" id="IPR050194">
    <property type="entry name" value="Glycosyltransferase_grp1"/>
</dbReference>
<reference evidence="4" key="1">
    <citation type="submission" date="2017-07" db="EMBL/GenBank/DDBJ databases">
        <title>Novel pathways for hydrocarbon cycling and metabolic interdependencies in hydrothermal sediment communities.</title>
        <authorList>
            <person name="Dombrowski N."/>
            <person name="Seitz K."/>
            <person name="Teske A."/>
            <person name="Baker B."/>
        </authorList>
    </citation>
    <scope>NUCLEOTIDE SEQUENCE [LARGE SCALE GENOMIC DNA]</scope>
</reference>
<dbReference type="Pfam" id="PF13439">
    <property type="entry name" value="Glyco_transf_4"/>
    <property type="match status" value="1"/>
</dbReference>
<organism evidence="3 4">
    <name type="scientific">candidate division WOR-3 bacterium 4484_18</name>
    <dbReference type="NCBI Taxonomy" id="2020626"/>
    <lineage>
        <taxon>Bacteria</taxon>
        <taxon>Bacteria division WOR-3</taxon>
    </lineage>
</organism>
<name>A0A257LXX5_UNCW3</name>
<dbReference type="GO" id="GO:0016757">
    <property type="term" value="F:glycosyltransferase activity"/>
    <property type="evidence" value="ECO:0007669"/>
    <property type="project" value="InterPro"/>
</dbReference>